<dbReference type="AlphaFoldDB" id="A0A3P8JAQ9"/>
<dbReference type="Proteomes" id="UP000269396">
    <property type="component" value="Unassembled WGS sequence"/>
</dbReference>
<evidence type="ECO:0000313" key="2">
    <source>
        <dbReference type="Proteomes" id="UP000269396"/>
    </source>
</evidence>
<reference evidence="1 2" key="1">
    <citation type="submission" date="2018-11" db="EMBL/GenBank/DDBJ databases">
        <authorList>
            <consortium name="Pathogen Informatics"/>
        </authorList>
    </citation>
    <scope>NUCLEOTIDE SEQUENCE [LARGE SCALE GENOMIC DNA]</scope>
    <source>
        <strain>Denwood</strain>
        <strain evidence="2">Zambia</strain>
    </source>
</reference>
<evidence type="ECO:0000313" key="1">
    <source>
        <dbReference type="EMBL" id="VDP63786.1"/>
    </source>
</evidence>
<organism evidence="1 2">
    <name type="scientific">Schistosoma mattheei</name>
    <dbReference type="NCBI Taxonomy" id="31246"/>
    <lineage>
        <taxon>Eukaryota</taxon>
        <taxon>Metazoa</taxon>
        <taxon>Spiralia</taxon>
        <taxon>Lophotrochozoa</taxon>
        <taxon>Platyhelminthes</taxon>
        <taxon>Trematoda</taxon>
        <taxon>Digenea</taxon>
        <taxon>Strigeidida</taxon>
        <taxon>Schistosomatoidea</taxon>
        <taxon>Schistosomatidae</taxon>
        <taxon>Schistosoma</taxon>
    </lineage>
</organism>
<keyword evidence="2" id="KW-1185">Reference proteome</keyword>
<accession>A0A3P8JAQ9</accession>
<gene>
    <name evidence="1" type="ORF">SMTD_LOCUS13547</name>
</gene>
<protein>
    <submittedName>
        <fullName evidence="1">Uncharacterized protein</fullName>
    </submittedName>
</protein>
<dbReference type="EMBL" id="UZAL01033626">
    <property type="protein sequence ID" value="VDP63786.1"/>
    <property type="molecule type" value="Genomic_DNA"/>
</dbReference>
<proteinExistence type="predicted"/>
<sequence>MHDFLSITFDLFHHLKYVLHVLKDYYPEFQIKPTLLNKMIPSKNLLSVSKFPFQSFYSHLLEHLLKL</sequence>
<name>A0A3P8JAQ9_9TREM</name>